<gene>
    <name evidence="3" type="ORF">AVEN_50154_1</name>
</gene>
<dbReference type="PANTHER" id="PTHR46060">
    <property type="entry name" value="MARINER MOS1 TRANSPOSASE-LIKE PROTEIN"/>
    <property type="match status" value="1"/>
</dbReference>
<accession>A0A4Y2TRH3</accession>
<name>A0A4Y2TRH3_ARAVE</name>
<dbReference type="InterPro" id="IPR052709">
    <property type="entry name" value="Transposase-MT_Hybrid"/>
</dbReference>
<evidence type="ECO:0000256" key="1">
    <source>
        <dbReference type="SAM" id="MobiDB-lite"/>
    </source>
</evidence>
<comment type="caution">
    <text evidence="3">The sequence shown here is derived from an EMBL/GenBank/DDBJ whole genome shotgun (WGS) entry which is preliminary data.</text>
</comment>
<sequence>MCAAIENPAKCEVRGVIRFLWAKKLSAAYIHRELCAVYGPNIMSEGVVRQWVRFFKDGRTNIHDESRSGRPSVVSADLIKEIDEKIRLLRNFTISQLSEHFPNISRTVLYEAVTGKLGFRKFCARWVRKMLTEIHKTSRMSAALEFLSRYHTDGEGFLNRFVTGDETWVAHVNSACQCGDKTTVYGMGSYRFSNPAEESPSNFVSEEANGYRLLGCSRNLAYRIHDTWNNNQFPSLLSHVEETEKSHPEQTSRPTEFWGCASAQ</sequence>
<evidence type="ECO:0000259" key="2">
    <source>
        <dbReference type="Pfam" id="PF17906"/>
    </source>
</evidence>
<dbReference type="Proteomes" id="UP000499080">
    <property type="component" value="Unassembled WGS sequence"/>
</dbReference>
<dbReference type="InterPro" id="IPR036397">
    <property type="entry name" value="RNaseH_sf"/>
</dbReference>
<protein>
    <recommendedName>
        <fullName evidence="2">Mos1 transposase HTH domain-containing protein</fullName>
    </recommendedName>
</protein>
<feature type="region of interest" description="Disordered" evidence="1">
    <location>
        <begin position="240"/>
        <end position="264"/>
    </location>
</feature>
<feature type="compositionally biased region" description="Basic and acidic residues" evidence="1">
    <location>
        <begin position="240"/>
        <end position="250"/>
    </location>
</feature>
<dbReference type="Pfam" id="PF17906">
    <property type="entry name" value="HTH_48"/>
    <property type="match status" value="1"/>
</dbReference>
<dbReference type="AlphaFoldDB" id="A0A4Y2TRH3"/>
<keyword evidence="4" id="KW-1185">Reference proteome</keyword>
<dbReference type="Gene3D" id="1.10.10.1450">
    <property type="match status" value="1"/>
</dbReference>
<dbReference type="Gene3D" id="3.30.420.10">
    <property type="entry name" value="Ribonuclease H-like superfamily/Ribonuclease H"/>
    <property type="match status" value="1"/>
</dbReference>
<evidence type="ECO:0000313" key="4">
    <source>
        <dbReference type="Proteomes" id="UP000499080"/>
    </source>
</evidence>
<organism evidence="3 4">
    <name type="scientific">Araneus ventricosus</name>
    <name type="common">Orbweaver spider</name>
    <name type="synonym">Epeira ventricosa</name>
    <dbReference type="NCBI Taxonomy" id="182803"/>
    <lineage>
        <taxon>Eukaryota</taxon>
        <taxon>Metazoa</taxon>
        <taxon>Ecdysozoa</taxon>
        <taxon>Arthropoda</taxon>
        <taxon>Chelicerata</taxon>
        <taxon>Arachnida</taxon>
        <taxon>Araneae</taxon>
        <taxon>Araneomorphae</taxon>
        <taxon>Entelegynae</taxon>
        <taxon>Araneoidea</taxon>
        <taxon>Araneidae</taxon>
        <taxon>Araneus</taxon>
    </lineage>
</organism>
<dbReference type="PANTHER" id="PTHR46060:SF1">
    <property type="entry name" value="MARINER MOS1 TRANSPOSASE-LIKE PROTEIN"/>
    <property type="match status" value="1"/>
</dbReference>
<reference evidence="3 4" key="1">
    <citation type="journal article" date="2019" name="Sci. Rep.">
        <title>Orb-weaving spider Araneus ventricosus genome elucidates the spidroin gene catalogue.</title>
        <authorList>
            <person name="Kono N."/>
            <person name="Nakamura H."/>
            <person name="Ohtoshi R."/>
            <person name="Moran D.A.P."/>
            <person name="Shinohara A."/>
            <person name="Yoshida Y."/>
            <person name="Fujiwara M."/>
            <person name="Mori M."/>
            <person name="Tomita M."/>
            <person name="Arakawa K."/>
        </authorList>
    </citation>
    <scope>NUCLEOTIDE SEQUENCE [LARGE SCALE GENOMIC DNA]</scope>
</reference>
<feature type="domain" description="Mos1 transposase HTH" evidence="2">
    <location>
        <begin position="13"/>
        <end position="58"/>
    </location>
</feature>
<dbReference type="GO" id="GO:0003676">
    <property type="term" value="F:nucleic acid binding"/>
    <property type="evidence" value="ECO:0007669"/>
    <property type="project" value="InterPro"/>
</dbReference>
<dbReference type="EMBL" id="BGPR01029732">
    <property type="protein sequence ID" value="GBO01706.1"/>
    <property type="molecule type" value="Genomic_DNA"/>
</dbReference>
<evidence type="ECO:0000313" key="3">
    <source>
        <dbReference type="EMBL" id="GBO01706.1"/>
    </source>
</evidence>
<dbReference type="InterPro" id="IPR041426">
    <property type="entry name" value="Mos1_HTH"/>
</dbReference>
<proteinExistence type="predicted"/>
<dbReference type="OrthoDB" id="8191996at2759"/>